<proteinExistence type="predicted"/>
<name>A0A0V0RR06_9BILA</name>
<comment type="caution">
    <text evidence="1">The sequence shown here is derived from an EMBL/GenBank/DDBJ whole genome shotgun (WGS) entry which is preliminary data.</text>
</comment>
<sequence>MKKRHYFLERFHSNSCTRFHKKRYFFASSVTSVTTTHCSISEHIQVFMKVPVSKNQKTEKTAKNNTFYHHFMENAGEYE</sequence>
<evidence type="ECO:0000313" key="2">
    <source>
        <dbReference type="Proteomes" id="UP000054630"/>
    </source>
</evidence>
<reference evidence="1 2" key="1">
    <citation type="submission" date="2015-01" db="EMBL/GenBank/DDBJ databases">
        <title>Evolution of Trichinella species and genotypes.</title>
        <authorList>
            <person name="Korhonen P.K."/>
            <person name="Edoardo P."/>
            <person name="Giuseppe L.R."/>
            <person name="Gasser R.B."/>
        </authorList>
    </citation>
    <scope>NUCLEOTIDE SEQUENCE [LARGE SCALE GENOMIC DNA]</scope>
    <source>
        <strain evidence="1">ISS37</strain>
    </source>
</reference>
<organism evidence="1 2">
    <name type="scientific">Trichinella nelsoni</name>
    <dbReference type="NCBI Taxonomy" id="6336"/>
    <lineage>
        <taxon>Eukaryota</taxon>
        <taxon>Metazoa</taxon>
        <taxon>Ecdysozoa</taxon>
        <taxon>Nematoda</taxon>
        <taxon>Enoplea</taxon>
        <taxon>Dorylaimia</taxon>
        <taxon>Trichinellida</taxon>
        <taxon>Trichinellidae</taxon>
        <taxon>Trichinella</taxon>
    </lineage>
</organism>
<protein>
    <submittedName>
        <fullName evidence="1">Uncharacterized protein</fullName>
    </submittedName>
</protein>
<dbReference type="EMBL" id="JYDL01000097">
    <property type="protein sequence ID" value="KRX16929.1"/>
    <property type="molecule type" value="Genomic_DNA"/>
</dbReference>
<evidence type="ECO:0000313" key="1">
    <source>
        <dbReference type="EMBL" id="KRX16929.1"/>
    </source>
</evidence>
<gene>
    <name evidence="1" type="ORF">T07_10108</name>
</gene>
<keyword evidence="2" id="KW-1185">Reference proteome</keyword>
<dbReference type="AlphaFoldDB" id="A0A0V0RR06"/>
<accession>A0A0V0RR06</accession>
<dbReference type="Proteomes" id="UP000054630">
    <property type="component" value="Unassembled WGS sequence"/>
</dbReference>